<dbReference type="EMBL" id="JBHSNF010000004">
    <property type="protein sequence ID" value="MFC5527523.1"/>
    <property type="molecule type" value="Genomic_DNA"/>
</dbReference>
<gene>
    <name evidence="1" type="ORF">ACFPPA_17400</name>
</gene>
<name>A0ABW0QRY8_9GAMM</name>
<evidence type="ECO:0000313" key="1">
    <source>
        <dbReference type="EMBL" id="MFC5527523.1"/>
    </source>
</evidence>
<dbReference type="RefSeq" id="WP_377322204.1">
    <property type="nucleotide sequence ID" value="NZ_JBHSNF010000004.1"/>
</dbReference>
<dbReference type="Proteomes" id="UP001596114">
    <property type="component" value="Unassembled WGS sequence"/>
</dbReference>
<proteinExistence type="predicted"/>
<protein>
    <submittedName>
        <fullName evidence="1">Uncharacterized protein</fullName>
    </submittedName>
</protein>
<accession>A0ABW0QRY8</accession>
<reference evidence="2" key="1">
    <citation type="journal article" date="2019" name="Int. J. Syst. Evol. Microbiol.">
        <title>The Global Catalogue of Microorganisms (GCM) 10K type strain sequencing project: providing services to taxonomists for standard genome sequencing and annotation.</title>
        <authorList>
            <consortium name="The Broad Institute Genomics Platform"/>
            <consortium name="The Broad Institute Genome Sequencing Center for Infectious Disease"/>
            <person name="Wu L."/>
            <person name="Ma J."/>
        </authorList>
    </citation>
    <scope>NUCLEOTIDE SEQUENCE [LARGE SCALE GENOMIC DNA]</scope>
    <source>
        <strain evidence="2">CGMCC 1.16619</strain>
    </source>
</reference>
<sequence length="41" mass="4404">MSVDTATRAGETPTGETLANLALLLPQLHTASFLTNNYQQN</sequence>
<organism evidence="1 2">
    <name type="scientific">Rhodanobacter ginsengisoli</name>
    <dbReference type="NCBI Taxonomy" id="418646"/>
    <lineage>
        <taxon>Bacteria</taxon>
        <taxon>Pseudomonadati</taxon>
        <taxon>Pseudomonadota</taxon>
        <taxon>Gammaproteobacteria</taxon>
        <taxon>Lysobacterales</taxon>
        <taxon>Rhodanobacteraceae</taxon>
        <taxon>Rhodanobacter</taxon>
    </lineage>
</organism>
<keyword evidence="2" id="KW-1185">Reference proteome</keyword>
<evidence type="ECO:0000313" key="2">
    <source>
        <dbReference type="Proteomes" id="UP001596114"/>
    </source>
</evidence>
<comment type="caution">
    <text evidence="1">The sequence shown here is derived from an EMBL/GenBank/DDBJ whole genome shotgun (WGS) entry which is preliminary data.</text>
</comment>